<dbReference type="EMBL" id="GDHF01012113">
    <property type="protein sequence ID" value="JAI40201.1"/>
    <property type="molecule type" value="Transcribed_RNA"/>
</dbReference>
<dbReference type="EMBL" id="GDHF01027451">
    <property type="protein sequence ID" value="JAI24863.1"/>
    <property type="molecule type" value="Transcribed_RNA"/>
</dbReference>
<accession>A0A0K8VMT5</accession>
<dbReference type="AlphaFoldDB" id="A0A0K8VMT5"/>
<evidence type="ECO:0000313" key="1">
    <source>
        <dbReference type="EMBL" id="JAI24863.1"/>
    </source>
</evidence>
<proteinExistence type="predicted"/>
<reference evidence="2" key="1">
    <citation type="submission" date="2015-06" db="EMBL/GenBank/DDBJ databases">
        <authorList>
            <person name="Hoefler B.C."/>
            <person name="Straight P.D."/>
        </authorList>
    </citation>
    <scope>NUCLEOTIDE SEQUENCE</scope>
</reference>
<evidence type="ECO:0000313" key="2">
    <source>
        <dbReference type="EMBL" id="JAI40201.1"/>
    </source>
</evidence>
<organism evidence="2">
    <name type="scientific">Bactrocera latifrons</name>
    <name type="common">Malaysian fruit fly</name>
    <name type="synonym">Chaetodacus latifrons</name>
    <dbReference type="NCBI Taxonomy" id="174628"/>
    <lineage>
        <taxon>Eukaryota</taxon>
        <taxon>Metazoa</taxon>
        <taxon>Ecdysozoa</taxon>
        <taxon>Arthropoda</taxon>
        <taxon>Hexapoda</taxon>
        <taxon>Insecta</taxon>
        <taxon>Pterygota</taxon>
        <taxon>Neoptera</taxon>
        <taxon>Endopterygota</taxon>
        <taxon>Diptera</taxon>
        <taxon>Brachycera</taxon>
        <taxon>Muscomorpha</taxon>
        <taxon>Tephritoidea</taxon>
        <taxon>Tephritidae</taxon>
        <taxon>Bactrocera</taxon>
        <taxon>Bactrocera</taxon>
    </lineage>
</organism>
<sequence>MNTCASETYIILRSSYFLCVCKMNLLYDFSDESDNEITLKRRRLFRPRLEYKFLESTLERFMLKHEKFVLLLNLLCPILERKTSRSHSLTVQQQLLITLRWLGTGTTCHAIGDLHGVSKATVCRVVKSVVTAINTALFATYVRWSENVDQVVTKFYAVGGIPLVCVQFRMESF</sequence>
<gene>
    <name evidence="2" type="primary">harbi1_25</name>
    <name evidence="1" type="synonym">harbi1_80</name>
    <name evidence="1" type="ORF">c0_g1_i2</name>
    <name evidence="2" type="ORF">c0_g1_i3</name>
</gene>
<protein>
    <submittedName>
        <fullName evidence="2">Putative nuclease HARBI1</fullName>
    </submittedName>
</protein>
<name>A0A0K8VMT5_BACLA</name>